<gene>
    <name evidence="6" type="ORF">KSB_66650</name>
</gene>
<dbReference type="Pfam" id="PF02913">
    <property type="entry name" value="FAD-oxidase_C"/>
    <property type="match status" value="1"/>
</dbReference>
<dbReference type="PROSITE" id="PS51387">
    <property type="entry name" value="FAD_PCMH"/>
    <property type="match status" value="1"/>
</dbReference>
<dbReference type="EMBL" id="BNJG01000002">
    <property type="protein sequence ID" value="GHO58190.1"/>
    <property type="molecule type" value="Genomic_DNA"/>
</dbReference>
<comment type="cofactor">
    <cofactor evidence="1">
        <name>FAD</name>
        <dbReference type="ChEBI" id="CHEBI:57692"/>
    </cofactor>
</comment>
<dbReference type="InterPro" id="IPR016166">
    <property type="entry name" value="FAD-bd_PCMH"/>
</dbReference>
<evidence type="ECO:0000256" key="1">
    <source>
        <dbReference type="ARBA" id="ARBA00001974"/>
    </source>
</evidence>
<dbReference type="PANTHER" id="PTHR42934">
    <property type="entry name" value="GLYCOLATE OXIDASE SUBUNIT GLCD"/>
    <property type="match status" value="1"/>
</dbReference>
<dbReference type="InterPro" id="IPR016164">
    <property type="entry name" value="FAD-linked_Oxase-like_C"/>
</dbReference>
<feature type="domain" description="FAD-binding PCMH-type" evidence="5">
    <location>
        <begin position="36"/>
        <end position="211"/>
    </location>
</feature>
<dbReference type="Gene3D" id="1.10.45.10">
    <property type="entry name" value="Vanillyl-alcohol Oxidase, Chain A, domain 4"/>
    <property type="match status" value="1"/>
</dbReference>
<evidence type="ECO:0000256" key="3">
    <source>
        <dbReference type="ARBA" id="ARBA00022827"/>
    </source>
</evidence>
<evidence type="ECO:0000313" key="6">
    <source>
        <dbReference type="EMBL" id="GHO58190.1"/>
    </source>
</evidence>
<proteinExistence type="predicted"/>
<dbReference type="Gene3D" id="3.30.465.10">
    <property type="match status" value="2"/>
</dbReference>
<keyword evidence="3" id="KW-0274">FAD</keyword>
<keyword evidence="2" id="KW-0285">Flavoprotein</keyword>
<dbReference type="Gene3D" id="3.30.70.2740">
    <property type="match status" value="1"/>
</dbReference>
<dbReference type="InterPro" id="IPR016171">
    <property type="entry name" value="Vanillyl_alc_oxidase_C-sub2"/>
</dbReference>
<protein>
    <submittedName>
        <fullName evidence="6">FAD-binding protein</fullName>
    </submittedName>
</protein>
<dbReference type="Pfam" id="PF01565">
    <property type="entry name" value="FAD_binding_4"/>
    <property type="match status" value="1"/>
</dbReference>
<dbReference type="InterPro" id="IPR006094">
    <property type="entry name" value="Oxid_FAD_bind_N"/>
</dbReference>
<dbReference type="InterPro" id="IPR004113">
    <property type="entry name" value="FAD-bd_oxidored_4_C"/>
</dbReference>
<evidence type="ECO:0000259" key="5">
    <source>
        <dbReference type="PROSITE" id="PS51387"/>
    </source>
</evidence>
<dbReference type="SUPFAM" id="SSF56176">
    <property type="entry name" value="FAD-binding/transporter-associated domain-like"/>
    <property type="match status" value="2"/>
</dbReference>
<accession>A0ABQ3V0N4</accession>
<reference evidence="6 7" key="1">
    <citation type="journal article" date="2021" name="Int. J. Syst. Evol. Microbiol.">
        <title>Reticulibacter mediterranei gen. nov., sp. nov., within the new family Reticulibacteraceae fam. nov., and Ktedonospora formicarum gen. nov., sp. nov., Ktedonobacter robiniae sp. nov., Dictyobacter formicarum sp. nov. and Dictyobacter arantiisoli sp. nov., belonging to the class Ktedonobacteria.</title>
        <authorList>
            <person name="Yabe S."/>
            <person name="Zheng Y."/>
            <person name="Wang C.M."/>
            <person name="Sakai Y."/>
            <person name="Abe K."/>
            <person name="Yokota A."/>
            <person name="Donadio S."/>
            <person name="Cavaletti L."/>
            <person name="Monciardini P."/>
        </authorList>
    </citation>
    <scope>NUCLEOTIDE SEQUENCE [LARGE SCALE GENOMIC DNA]</scope>
    <source>
        <strain evidence="6 7">SOSP1-30</strain>
    </source>
</reference>
<evidence type="ECO:0000256" key="4">
    <source>
        <dbReference type="ARBA" id="ARBA00023002"/>
    </source>
</evidence>
<comment type="caution">
    <text evidence="6">The sequence shown here is derived from an EMBL/GenBank/DDBJ whole genome shotgun (WGS) entry which is preliminary data.</text>
</comment>
<dbReference type="InterPro" id="IPR051914">
    <property type="entry name" value="FAD-linked_OxidoTrans_Type4"/>
</dbReference>
<name>A0ABQ3V0N4_9CHLR</name>
<sequence length="601" mass="63834">MNTTLIEQFACVLSEPEAVITNSDVMTTAGHNFWGFGGAPGLLLRPRSRDEVAAVMRLATKHQIPVVPRGGASNCSAGMMPNQDRILLDLGNMNRVLDIDVAARRARVQPGVINAALQQQLAPYGLCFSPDPVSQPLSTIGGNIIENAGGSHALKYGVTFNHILSIEVVLADGTVITLTANDEGPDLLGILIGSEGTLGIVTEATLALRPIAPVTRSLMGGFATAHDAAATVAAIIETGVVPAALEWLDRAGIAELEQFTSTGYPTDVDAILLIDIDGTAEQVNHDMAVVEQILRRTATEVRRADDEQTRSRLWYGRLHAPDAVLRSGLAFFIGYVTVPRQRIPEMQQAIQAAAQRHHDGLSFIAVTGHAGDGDLHPTSFFDPANPKSARALEEANNEIIDAALSMGGTITGEHGVGTEKRQFMNRRFTPVEIAVQRAIKRVFDPDGLLNPGVLLPDFSPDEPDAPAFEAALRRALDSYRTHTVLSMPSKTTETTKSASGKDIAINIANLSVIVGSEVSLADFAHHLANHGVQCPALPATPDGRTVGELVAAATGAERIAVLNALLGLDVVLPDNDAHARFGSESMKDVAGYDVKRLFTGS</sequence>
<dbReference type="InterPro" id="IPR016169">
    <property type="entry name" value="FAD-bd_PCMH_sub2"/>
</dbReference>
<keyword evidence="4" id="KW-0560">Oxidoreductase</keyword>
<evidence type="ECO:0000256" key="2">
    <source>
        <dbReference type="ARBA" id="ARBA00022630"/>
    </source>
</evidence>
<organism evidence="6 7">
    <name type="scientific">Ktedonobacter robiniae</name>
    <dbReference type="NCBI Taxonomy" id="2778365"/>
    <lineage>
        <taxon>Bacteria</taxon>
        <taxon>Bacillati</taxon>
        <taxon>Chloroflexota</taxon>
        <taxon>Ktedonobacteria</taxon>
        <taxon>Ktedonobacterales</taxon>
        <taxon>Ktedonobacteraceae</taxon>
        <taxon>Ktedonobacter</taxon>
    </lineage>
</organism>
<dbReference type="InterPro" id="IPR036318">
    <property type="entry name" value="FAD-bd_PCMH-like_sf"/>
</dbReference>
<dbReference type="SUPFAM" id="SSF55103">
    <property type="entry name" value="FAD-linked oxidases, C-terminal domain"/>
    <property type="match status" value="1"/>
</dbReference>
<dbReference type="PANTHER" id="PTHR42934:SF2">
    <property type="entry name" value="GLYCOLATE OXIDASE SUBUNIT GLCD"/>
    <property type="match status" value="1"/>
</dbReference>
<dbReference type="RefSeq" id="WP_201374440.1">
    <property type="nucleotide sequence ID" value="NZ_BNJG01000002.1"/>
</dbReference>
<keyword evidence="7" id="KW-1185">Reference proteome</keyword>
<dbReference type="Proteomes" id="UP000654345">
    <property type="component" value="Unassembled WGS sequence"/>
</dbReference>
<evidence type="ECO:0000313" key="7">
    <source>
        <dbReference type="Proteomes" id="UP000654345"/>
    </source>
</evidence>